<organism evidence="1 2">
    <name type="scientific">Arsukibacterium indicum</name>
    <dbReference type="NCBI Taxonomy" id="2848612"/>
    <lineage>
        <taxon>Bacteria</taxon>
        <taxon>Pseudomonadati</taxon>
        <taxon>Pseudomonadota</taxon>
        <taxon>Gammaproteobacteria</taxon>
        <taxon>Chromatiales</taxon>
        <taxon>Chromatiaceae</taxon>
        <taxon>Arsukibacterium</taxon>
    </lineage>
</organism>
<dbReference type="EMBL" id="JAHRID010000005">
    <property type="protein sequence ID" value="MBV2129753.1"/>
    <property type="molecule type" value="Genomic_DNA"/>
</dbReference>
<accession>A0ABS6MLQ8</accession>
<sequence>MMMNTKVVRLDLNYNCEALKLFQQHRHYIAPYQQESAEHFARRLLAYLILYDLHPTLNQHPGFGKLPDLYLRDDQQHFTLWAVVDPLPDKSLRRALHQADQVVLFLTEQQVRINDGQAANANADCYMFSDADIMALSLMLKTHMKLSVWREAEQLSLTDGTQVLDILLQRRIYH</sequence>
<keyword evidence="2" id="KW-1185">Reference proteome</keyword>
<evidence type="ECO:0000313" key="2">
    <source>
        <dbReference type="Proteomes" id="UP000704611"/>
    </source>
</evidence>
<dbReference type="SMART" id="SM01322">
    <property type="entry name" value="YaeQ"/>
    <property type="match status" value="1"/>
</dbReference>
<dbReference type="RefSeq" id="WP_217669382.1">
    <property type="nucleotide sequence ID" value="NZ_JAHRID010000005.1"/>
</dbReference>
<comment type="caution">
    <text evidence="1">The sequence shown here is derived from an EMBL/GenBank/DDBJ whole genome shotgun (WGS) entry which is preliminary data.</text>
</comment>
<protein>
    <submittedName>
        <fullName evidence="1">YaeQ family protein</fullName>
    </submittedName>
</protein>
<name>A0ABS6MLQ8_9GAMM</name>
<reference evidence="1 2" key="1">
    <citation type="submission" date="2021-06" db="EMBL/GenBank/DDBJ databases">
        <title>Rheinheimera indica sp. nov., isolated from deep-sea sediment.</title>
        <authorList>
            <person name="Wang Z."/>
            <person name="Zhang X.-Y."/>
        </authorList>
    </citation>
    <scope>NUCLEOTIDE SEQUENCE [LARGE SCALE GENOMIC DNA]</scope>
    <source>
        <strain evidence="1 2">SM2107</strain>
    </source>
</reference>
<proteinExistence type="predicted"/>
<dbReference type="Pfam" id="PF07152">
    <property type="entry name" value="YaeQ"/>
    <property type="match status" value="1"/>
</dbReference>
<evidence type="ECO:0000313" key="1">
    <source>
        <dbReference type="EMBL" id="MBV2129753.1"/>
    </source>
</evidence>
<dbReference type="InterPro" id="IPR009822">
    <property type="entry name" value="YaeQ"/>
</dbReference>
<dbReference type="Proteomes" id="UP000704611">
    <property type="component" value="Unassembled WGS sequence"/>
</dbReference>
<gene>
    <name evidence="1" type="ORF">KQY15_11690</name>
</gene>